<protein>
    <recommendedName>
        <fullName evidence="6">GDSL esterase/lipase</fullName>
    </recommendedName>
</protein>
<dbReference type="InterPro" id="IPR001087">
    <property type="entry name" value="GDSL"/>
</dbReference>
<keyword evidence="5" id="KW-1185">Reference proteome</keyword>
<name>A0ABU6YSW7_9FABA</name>
<dbReference type="Gene3D" id="3.40.50.1110">
    <property type="entry name" value="SGNH hydrolase"/>
    <property type="match status" value="1"/>
</dbReference>
<dbReference type="EMBL" id="JASCZI010243311">
    <property type="protein sequence ID" value="MED6213016.1"/>
    <property type="molecule type" value="Genomic_DNA"/>
</dbReference>
<reference evidence="4 5" key="1">
    <citation type="journal article" date="2023" name="Plants (Basel)">
        <title>Bridging the Gap: Combining Genomics and Transcriptomics Approaches to Understand Stylosanthes scabra, an Orphan Legume from the Brazilian Caatinga.</title>
        <authorList>
            <person name="Ferreira-Neto J.R.C."/>
            <person name="da Silva M.D."/>
            <person name="Binneck E."/>
            <person name="de Melo N.F."/>
            <person name="da Silva R.H."/>
            <person name="de Melo A.L.T.M."/>
            <person name="Pandolfi V."/>
            <person name="Bustamante F.O."/>
            <person name="Brasileiro-Vidal A.C."/>
            <person name="Benko-Iseppon A.M."/>
        </authorList>
    </citation>
    <scope>NUCLEOTIDE SEQUENCE [LARGE SCALE GENOMIC DNA]</scope>
    <source>
        <tissue evidence="4">Leaves</tissue>
    </source>
</reference>
<dbReference type="InterPro" id="IPR036514">
    <property type="entry name" value="SGNH_hydro_sf"/>
</dbReference>
<evidence type="ECO:0000313" key="4">
    <source>
        <dbReference type="EMBL" id="MED6213016.1"/>
    </source>
</evidence>
<comment type="similarity">
    <text evidence="1">Belongs to the 'GDSL' lipolytic enzyme family.</text>
</comment>
<evidence type="ECO:0008006" key="6">
    <source>
        <dbReference type="Google" id="ProtNLM"/>
    </source>
</evidence>
<keyword evidence="2" id="KW-0325">Glycoprotein</keyword>
<dbReference type="PANTHER" id="PTHR22835">
    <property type="entry name" value="ZINC FINGER FYVE DOMAIN CONTAINING PROTEIN"/>
    <property type="match status" value="1"/>
</dbReference>
<comment type="caution">
    <text evidence="4">The sequence shown here is derived from an EMBL/GenBank/DDBJ whole genome shotgun (WGS) entry which is preliminary data.</text>
</comment>
<accession>A0ABU6YSW7</accession>
<gene>
    <name evidence="4" type="ORF">PIB30_089193</name>
</gene>
<feature type="non-terminal residue" evidence="4">
    <location>
        <position position="306"/>
    </location>
</feature>
<dbReference type="PANTHER" id="PTHR22835:SF670">
    <property type="entry name" value="GDSL-LIKE LIPASE_ACYLHYDROLASE"/>
    <property type="match status" value="1"/>
</dbReference>
<evidence type="ECO:0000256" key="2">
    <source>
        <dbReference type="ARBA" id="ARBA00023180"/>
    </source>
</evidence>
<sequence length="306" mass="34128">MAKPAAASSSCWVWFLSVAALIHISSSSSSRCYTAIYSFGDSIADTGNIYYDTDEHLPTSTSMVLNPPYGQTFFHYPTGRYSDGRLIIDFLAEQMGVPMLKPYLGIKKGKIKDWNSLEGVNFAVGGATALDIVPTSYSLGVQLDWFMELLPSICNSSSGNDPIVPFSSGSKVPQLPTLLVLRKFSLWVFTAGVNSATHLKTPFPVIFSQNRRRRRARKDPKPWDTKFRSERRFVELETRSPEKLAGKRTSCRSSKVEDDHVIATSSPHQRHVIATSAARHRHIPLRFCPPSFPNFILAPIRSKISN</sequence>
<organism evidence="4 5">
    <name type="scientific">Stylosanthes scabra</name>
    <dbReference type="NCBI Taxonomy" id="79078"/>
    <lineage>
        <taxon>Eukaryota</taxon>
        <taxon>Viridiplantae</taxon>
        <taxon>Streptophyta</taxon>
        <taxon>Embryophyta</taxon>
        <taxon>Tracheophyta</taxon>
        <taxon>Spermatophyta</taxon>
        <taxon>Magnoliopsida</taxon>
        <taxon>eudicotyledons</taxon>
        <taxon>Gunneridae</taxon>
        <taxon>Pentapetalae</taxon>
        <taxon>rosids</taxon>
        <taxon>fabids</taxon>
        <taxon>Fabales</taxon>
        <taxon>Fabaceae</taxon>
        <taxon>Papilionoideae</taxon>
        <taxon>50 kb inversion clade</taxon>
        <taxon>dalbergioids sensu lato</taxon>
        <taxon>Dalbergieae</taxon>
        <taxon>Pterocarpus clade</taxon>
        <taxon>Stylosanthes</taxon>
    </lineage>
</organism>
<evidence type="ECO:0000313" key="5">
    <source>
        <dbReference type="Proteomes" id="UP001341840"/>
    </source>
</evidence>
<feature type="signal peptide" evidence="3">
    <location>
        <begin position="1"/>
        <end position="27"/>
    </location>
</feature>
<evidence type="ECO:0000256" key="1">
    <source>
        <dbReference type="ARBA" id="ARBA00008668"/>
    </source>
</evidence>
<dbReference type="Pfam" id="PF00657">
    <property type="entry name" value="Lipase_GDSL"/>
    <property type="match status" value="1"/>
</dbReference>
<keyword evidence="3" id="KW-0732">Signal</keyword>
<feature type="chain" id="PRO_5045136995" description="GDSL esterase/lipase" evidence="3">
    <location>
        <begin position="28"/>
        <end position="306"/>
    </location>
</feature>
<dbReference type="Proteomes" id="UP001341840">
    <property type="component" value="Unassembled WGS sequence"/>
</dbReference>
<proteinExistence type="inferred from homology"/>
<evidence type="ECO:0000256" key="3">
    <source>
        <dbReference type="SAM" id="SignalP"/>
    </source>
</evidence>